<dbReference type="PROSITE" id="PS50109">
    <property type="entry name" value="HIS_KIN"/>
    <property type="match status" value="1"/>
</dbReference>
<keyword evidence="4" id="KW-0597">Phosphoprotein</keyword>
<dbReference type="InterPro" id="IPR003594">
    <property type="entry name" value="HATPase_dom"/>
</dbReference>
<evidence type="ECO:0000259" key="14">
    <source>
        <dbReference type="PROSITE" id="PS50885"/>
    </source>
</evidence>
<dbReference type="PANTHER" id="PTHR45436">
    <property type="entry name" value="SENSOR HISTIDINE KINASE YKOH"/>
    <property type="match status" value="1"/>
</dbReference>
<feature type="domain" description="HAMP" evidence="14">
    <location>
        <begin position="182"/>
        <end position="235"/>
    </location>
</feature>
<evidence type="ECO:0000256" key="4">
    <source>
        <dbReference type="ARBA" id="ARBA00022553"/>
    </source>
</evidence>
<keyword evidence="16" id="KW-1185">Reference proteome</keyword>
<feature type="transmembrane region" description="Helical" evidence="12">
    <location>
        <begin position="7"/>
        <end position="27"/>
    </location>
</feature>
<evidence type="ECO:0000256" key="5">
    <source>
        <dbReference type="ARBA" id="ARBA00022679"/>
    </source>
</evidence>
<dbReference type="SMART" id="SM00387">
    <property type="entry name" value="HATPase_c"/>
    <property type="match status" value="1"/>
</dbReference>
<evidence type="ECO:0000313" key="16">
    <source>
        <dbReference type="Proteomes" id="UP000237752"/>
    </source>
</evidence>
<evidence type="ECO:0000313" key="15">
    <source>
        <dbReference type="EMBL" id="PRZ43995.1"/>
    </source>
</evidence>
<dbReference type="InterPro" id="IPR005467">
    <property type="entry name" value="His_kinase_dom"/>
</dbReference>
<evidence type="ECO:0000256" key="1">
    <source>
        <dbReference type="ARBA" id="ARBA00000085"/>
    </source>
</evidence>
<dbReference type="SMART" id="SM00304">
    <property type="entry name" value="HAMP"/>
    <property type="match status" value="1"/>
</dbReference>
<reference evidence="15 16" key="1">
    <citation type="submission" date="2018-03" db="EMBL/GenBank/DDBJ databases">
        <title>Genomic Encyclopedia of Archaeal and Bacterial Type Strains, Phase II (KMG-II): from individual species to whole genera.</title>
        <authorList>
            <person name="Goeker M."/>
        </authorList>
    </citation>
    <scope>NUCLEOTIDE SEQUENCE [LARGE SCALE GENOMIC DNA]</scope>
    <source>
        <strain evidence="15 16">DSM 100065</strain>
    </source>
</reference>
<keyword evidence="10 12" id="KW-0472">Membrane</keyword>
<dbReference type="Pfam" id="PF00512">
    <property type="entry name" value="HisKA"/>
    <property type="match status" value="1"/>
</dbReference>
<dbReference type="Gene3D" id="6.10.340.10">
    <property type="match status" value="1"/>
</dbReference>
<dbReference type="Proteomes" id="UP000237752">
    <property type="component" value="Unassembled WGS sequence"/>
</dbReference>
<evidence type="ECO:0000256" key="6">
    <source>
        <dbReference type="ARBA" id="ARBA00022692"/>
    </source>
</evidence>
<feature type="domain" description="Histidine kinase" evidence="13">
    <location>
        <begin position="243"/>
        <end position="449"/>
    </location>
</feature>
<keyword evidence="7 15" id="KW-0418">Kinase</keyword>
<comment type="caution">
    <text evidence="15">The sequence shown here is derived from an EMBL/GenBank/DDBJ whole genome shotgun (WGS) entry which is preliminary data.</text>
</comment>
<evidence type="ECO:0000256" key="12">
    <source>
        <dbReference type="SAM" id="Phobius"/>
    </source>
</evidence>
<dbReference type="InterPro" id="IPR003660">
    <property type="entry name" value="HAMP_dom"/>
</dbReference>
<accession>A0A2T1A5V5</accession>
<dbReference type="InterPro" id="IPR050428">
    <property type="entry name" value="TCS_sensor_his_kinase"/>
</dbReference>
<dbReference type="EMBL" id="PVUE01000001">
    <property type="protein sequence ID" value="PRZ43995.1"/>
    <property type="molecule type" value="Genomic_DNA"/>
</dbReference>
<dbReference type="Gene3D" id="1.10.287.130">
    <property type="match status" value="1"/>
</dbReference>
<keyword evidence="9" id="KW-0902">Two-component regulatory system</keyword>
<sequence length="468" mass="49470">MSLRQKFVSAFAIIAAVVAIIVGWSAYRTTQHAMYNEINVSLSAAVNTVATGGTLDNTATSETGRGPGEHHDDAVVETAQSIATDGSITHLAGVTVSLPVSKKALAIAQGSPAGLRVEDRVTVGDVDYLVLTQSLGGDKGAVQVGRDLNESARVLDHLAIVTLLVGLGVLFLAAAAGWLLARRITRRLTLLAAKAETVSWDGAEGTDFAMQGRDEVGRLGSSLQSMVNQLSASKLAQQRLVQNAGHELRTPLTSLRTNVSVLRRFSELSPQSQQRLLDDVDGESKELTNLVNELIELAMDRRESEAAEPVDLAALTRPLAARFEHRSQREVIVHGPDTVLLNGRPQALTRAISNLLDNAMKFDTGQTPIEVTIADTGVEVCDRGPGLGDGDSARIFDRFYRTDGARSMPGSGLGLAIVAEVAAAHGGVPTAASRSGGGARIGFTFGPETLLPNSNRPPTKDEDDPPII</sequence>
<evidence type="ECO:0000256" key="9">
    <source>
        <dbReference type="ARBA" id="ARBA00023012"/>
    </source>
</evidence>
<dbReference type="InterPro" id="IPR036890">
    <property type="entry name" value="HATPase_C_sf"/>
</dbReference>
<dbReference type="InterPro" id="IPR036097">
    <property type="entry name" value="HisK_dim/P_sf"/>
</dbReference>
<evidence type="ECO:0000259" key="13">
    <source>
        <dbReference type="PROSITE" id="PS50109"/>
    </source>
</evidence>
<protein>
    <recommendedName>
        <fullName evidence="3">histidine kinase</fullName>
        <ecNumber evidence="3">2.7.13.3</ecNumber>
    </recommendedName>
</protein>
<dbReference type="SMART" id="SM00388">
    <property type="entry name" value="HisKA"/>
    <property type="match status" value="1"/>
</dbReference>
<evidence type="ECO:0000256" key="2">
    <source>
        <dbReference type="ARBA" id="ARBA00004236"/>
    </source>
</evidence>
<dbReference type="OrthoDB" id="9786919at2"/>
<evidence type="ECO:0000256" key="7">
    <source>
        <dbReference type="ARBA" id="ARBA00022777"/>
    </source>
</evidence>
<dbReference type="SUPFAM" id="SSF55874">
    <property type="entry name" value="ATPase domain of HSP90 chaperone/DNA topoisomerase II/histidine kinase"/>
    <property type="match status" value="1"/>
</dbReference>
<feature type="transmembrane region" description="Helical" evidence="12">
    <location>
        <begin position="158"/>
        <end position="181"/>
    </location>
</feature>
<dbReference type="AlphaFoldDB" id="A0A2T1A5V5"/>
<proteinExistence type="predicted"/>
<dbReference type="Pfam" id="PF00672">
    <property type="entry name" value="HAMP"/>
    <property type="match status" value="1"/>
</dbReference>
<dbReference type="InterPro" id="IPR004358">
    <property type="entry name" value="Sig_transdc_His_kin-like_C"/>
</dbReference>
<dbReference type="GO" id="GO:0005886">
    <property type="term" value="C:plasma membrane"/>
    <property type="evidence" value="ECO:0007669"/>
    <property type="project" value="UniProtKB-SubCell"/>
</dbReference>
<feature type="region of interest" description="Disordered" evidence="11">
    <location>
        <begin position="429"/>
        <end position="468"/>
    </location>
</feature>
<evidence type="ECO:0000256" key="11">
    <source>
        <dbReference type="SAM" id="MobiDB-lite"/>
    </source>
</evidence>
<dbReference type="PROSITE" id="PS50885">
    <property type="entry name" value="HAMP"/>
    <property type="match status" value="1"/>
</dbReference>
<dbReference type="SUPFAM" id="SSF47384">
    <property type="entry name" value="Homodimeric domain of signal transducing histidine kinase"/>
    <property type="match status" value="1"/>
</dbReference>
<gene>
    <name evidence="15" type="ORF">CLV47_101119</name>
</gene>
<dbReference type="EC" id="2.7.13.3" evidence="3"/>
<dbReference type="CDD" id="cd00082">
    <property type="entry name" value="HisKA"/>
    <property type="match status" value="1"/>
</dbReference>
<evidence type="ECO:0000256" key="3">
    <source>
        <dbReference type="ARBA" id="ARBA00012438"/>
    </source>
</evidence>
<dbReference type="PANTHER" id="PTHR45436:SF5">
    <property type="entry name" value="SENSOR HISTIDINE KINASE TRCS"/>
    <property type="match status" value="1"/>
</dbReference>
<comment type="catalytic activity">
    <reaction evidence="1">
        <text>ATP + protein L-histidine = ADP + protein N-phospho-L-histidine.</text>
        <dbReference type="EC" id="2.7.13.3"/>
    </reaction>
</comment>
<dbReference type="RefSeq" id="WP_106347057.1">
    <property type="nucleotide sequence ID" value="NZ_PVUE01000001.1"/>
</dbReference>
<keyword evidence="8 12" id="KW-1133">Transmembrane helix</keyword>
<keyword evidence="5" id="KW-0808">Transferase</keyword>
<dbReference type="InterPro" id="IPR003661">
    <property type="entry name" value="HisK_dim/P_dom"/>
</dbReference>
<comment type="subcellular location">
    <subcellularLocation>
        <location evidence="2">Cell membrane</location>
    </subcellularLocation>
</comment>
<dbReference type="Gene3D" id="3.30.565.10">
    <property type="entry name" value="Histidine kinase-like ATPase, C-terminal domain"/>
    <property type="match status" value="1"/>
</dbReference>
<organism evidence="15 16">
    <name type="scientific">Antricoccus suffuscus</name>
    <dbReference type="NCBI Taxonomy" id="1629062"/>
    <lineage>
        <taxon>Bacteria</taxon>
        <taxon>Bacillati</taxon>
        <taxon>Actinomycetota</taxon>
        <taxon>Actinomycetes</taxon>
        <taxon>Geodermatophilales</taxon>
        <taxon>Antricoccaceae</taxon>
        <taxon>Antricoccus</taxon>
    </lineage>
</organism>
<keyword evidence="6 12" id="KW-0812">Transmembrane</keyword>
<evidence type="ECO:0000256" key="8">
    <source>
        <dbReference type="ARBA" id="ARBA00022989"/>
    </source>
</evidence>
<dbReference type="GO" id="GO:0000155">
    <property type="term" value="F:phosphorelay sensor kinase activity"/>
    <property type="evidence" value="ECO:0007669"/>
    <property type="project" value="InterPro"/>
</dbReference>
<evidence type="ECO:0000256" key="10">
    <source>
        <dbReference type="ARBA" id="ARBA00023136"/>
    </source>
</evidence>
<dbReference type="Pfam" id="PF02518">
    <property type="entry name" value="HATPase_c"/>
    <property type="match status" value="1"/>
</dbReference>
<dbReference type="CDD" id="cd00075">
    <property type="entry name" value="HATPase"/>
    <property type="match status" value="1"/>
</dbReference>
<name>A0A2T1A5V5_9ACTN</name>
<dbReference type="PRINTS" id="PR00344">
    <property type="entry name" value="BCTRLSENSOR"/>
</dbReference>